<organism evidence="12 13">
    <name type="scientific">Porphyra umbilicalis</name>
    <name type="common">Purple laver</name>
    <name type="synonym">Red alga</name>
    <dbReference type="NCBI Taxonomy" id="2786"/>
    <lineage>
        <taxon>Eukaryota</taxon>
        <taxon>Rhodophyta</taxon>
        <taxon>Bangiophyceae</taxon>
        <taxon>Bangiales</taxon>
        <taxon>Bangiaceae</taxon>
        <taxon>Porphyra</taxon>
    </lineage>
</organism>
<dbReference type="Gene3D" id="3.10.290.10">
    <property type="entry name" value="RNA-binding S4 domain"/>
    <property type="match status" value="1"/>
</dbReference>
<dbReference type="PROSITE" id="PS50889">
    <property type="entry name" value="S4"/>
    <property type="match status" value="1"/>
</dbReference>
<reference evidence="12 13" key="1">
    <citation type="submission" date="2017-03" db="EMBL/GenBank/DDBJ databases">
        <title>WGS assembly of Porphyra umbilicalis.</title>
        <authorList>
            <person name="Brawley S.H."/>
            <person name="Blouin N.A."/>
            <person name="Ficko-Blean E."/>
            <person name="Wheeler G.L."/>
            <person name="Lohr M."/>
            <person name="Goodson H.V."/>
            <person name="Jenkins J.W."/>
            <person name="Blaby-Haas C.E."/>
            <person name="Helliwell K.E."/>
            <person name="Chan C."/>
            <person name="Marriage T."/>
            <person name="Bhattacharya D."/>
            <person name="Klein A.S."/>
            <person name="Badis Y."/>
            <person name="Brodie J."/>
            <person name="Cao Y."/>
            <person name="Collen J."/>
            <person name="Dittami S.M."/>
            <person name="Gachon C.M."/>
            <person name="Green B.R."/>
            <person name="Karpowicz S."/>
            <person name="Kim J.W."/>
            <person name="Kudahl U."/>
            <person name="Lin S."/>
            <person name="Michel G."/>
            <person name="Mittag M."/>
            <person name="Olson B.J."/>
            <person name="Pangilinan J."/>
            <person name="Peng Y."/>
            <person name="Qiu H."/>
            <person name="Shu S."/>
            <person name="Singer J.T."/>
            <person name="Smith A.G."/>
            <person name="Sprecher B.N."/>
            <person name="Wagner V."/>
            <person name="Wang W."/>
            <person name="Wang Z.-Y."/>
            <person name="Yan J."/>
            <person name="Yarish C."/>
            <person name="Zoeuner-Riek S."/>
            <person name="Zhuang Y."/>
            <person name="Zou Y."/>
            <person name="Lindquist E.A."/>
            <person name="Grimwood J."/>
            <person name="Barry K."/>
            <person name="Rokhsar D.S."/>
            <person name="Schmutz J."/>
            <person name="Stiller J.W."/>
            <person name="Grossman A.R."/>
            <person name="Prochnik S.E."/>
        </authorList>
    </citation>
    <scope>NUCLEOTIDE SEQUENCE [LARGE SCALE GENOMIC DNA]</scope>
    <source>
        <strain evidence="12">4086291</strain>
    </source>
</reference>
<evidence type="ECO:0000259" key="11">
    <source>
        <dbReference type="SMART" id="SM01390"/>
    </source>
</evidence>
<evidence type="ECO:0000256" key="8">
    <source>
        <dbReference type="ARBA" id="ARBA00072223"/>
    </source>
</evidence>
<dbReference type="EMBL" id="KV919439">
    <property type="protein sequence ID" value="OSX69688.1"/>
    <property type="molecule type" value="Genomic_DNA"/>
</dbReference>
<dbReference type="OrthoDB" id="10248812at2759"/>
<evidence type="ECO:0000256" key="7">
    <source>
        <dbReference type="ARBA" id="ARBA00069727"/>
    </source>
</evidence>
<sequence>MRKLKHHEFKLLKKADFLQWKRDASHRSHAVIRRYRVTDPEDYHAYNRLVGMVTKLAAALLALPAKDPVRVARTEDLLTRLYDLGVISNKTNLEAAAKVTVSAFCRRRLPVVMVRLKFAENLNEATVLVEQGHVRIGTEVVRDGALCVTREMEDVLHWVDTSKIKKKVQQYNDEVDDYDLMA</sequence>
<dbReference type="GO" id="GO:0034457">
    <property type="term" value="C:Mpp10 complex"/>
    <property type="evidence" value="ECO:0007669"/>
    <property type="project" value="TreeGrafter"/>
</dbReference>
<gene>
    <name evidence="12" type="ORF">BU14_1271s0003</name>
</gene>
<dbReference type="GO" id="GO:0042274">
    <property type="term" value="P:ribosomal small subunit biogenesis"/>
    <property type="evidence" value="ECO:0007669"/>
    <property type="project" value="TreeGrafter"/>
</dbReference>
<dbReference type="SMART" id="SM01390">
    <property type="entry name" value="Ribosomal_S4"/>
    <property type="match status" value="1"/>
</dbReference>
<comment type="similarity">
    <text evidence="2">Belongs to the universal ribosomal protein uS4 family.</text>
</comment>
<dbReference type="Pfam" id="PF00163">
    <property type="entry name" value="Ribosomal_S4"/>
    <property type="match status" value="1"/>
</dbReference>
<feature type="domain" description="RNA-binding S4" evidence="10">
    <location>
        <begin position="107"/>
        <end position="170"/>
    </location>
</feature>
<evidence type="ECO:0000313" key="12">
    <source>
        <dbReference type="EMBL" id="OSX69688.1"/>
    </source>
</evidence>
<dbReference type="InterPro" id="IPR001912">
    <property type="entry name" value="Ribosomal_uS4_N"/>
</dbReference>
<protein>
    <recommendedName>
        <fullName evidence="7">U3 small nucleolar ribonucleoprotein protein IMP3</fullName>
    </recommendedName>
    <alternativeName>
        <fullName evidence="8">U3 small nucleolar ribonucleoprotein protein imp3</fullName>
    </alternativeName>
</protein>
<evidence type="ECO:0000256" key="1">
    <source>
        <dbReference type="ARBA" id="ARBA00004604"/>
    </source>
</evidence>
<name>A0A1X6NM73_PORUM</name>
<dbReference type="InterPro" id="IPR022801">
    <property type="entry name" value="Ribosomal_uS4"/>
</dbReference>
<dbReference type="InterPro" id="IPR036986">
    <property type="entry name" value="S4_RNA-bd_sf"/>
</dbReference>
<dbReference type="PANTHER" id="PTHR11831">
    <property type="entry name" value="30S 40S RIBOSOMAL PROTEIN"/>
    <property type="match status" value="1"/>
</dbReference>
<comment type="subcellular location">
    <subcellularLocation>
        <location evidence="1">Nucleus</location>
        <location evidence="1">Nucleolus</location>
    </subcellularLocation>
</comment>
<evidence type="ECO:0000256" key="2">
    <source>
        <dbReference type="ARBA" id="ARBA00007465"/>
    </source>
</evidence>
<evidence type="ECO:0000256" key="4">
    <source>
        <dbReference type="ARBA" id="ARBA00022884"/>
    </source>
</evidence>
<evidence type="ECO:0000256" key="5">
    <source>
        <dbReference type="ARBA" id="ARBA00023242"/>
    </source>
</evidence>
<evidence type="ECO:0000259" key="10">
    <source>
        <dbReference type="SMART" id="SM00363"/>
    </source>
</evidence>
<dbReference type="CDD" id="cd00165">
    <property type="entry name" value="S4"/>
    <property type="match status" value="1"/>
</dbReference>
<dbReference type="AlphaFoldDB" id="A0A1X6NM73"/>
<evidence type="ECO:0000256" key="3">
    <source>
        <dbReference type="ARBA" id="ARBA00022517"/>
    </source>
</evidence>
<dbReference type="Proteomes" id="UP000218209">
    <property type="component" value="Unassembled WGS sequence"/>
</dbReference>
<dbReference type="GO" id="GO:0030515">
    <property type="term" value="F:snoRNA binding"/>
    <property type="evidence" value="ECO:0007669"/>
    <property type="project" value="TreeGrafter"/>
</dbReference>
<keyword evidence="13" id="KW-1185">Reference proteome</keyword>
<keyword evidence="6" id="KW-0687">Ribonucleoprotein</keyword>
<dbReference type="SUPFAM" id="SSF55174">
    <property type="entry name" value="Alpha-L RNA-binding motif"/>
    <property type="match status" value="1"/>
</dbReference>
<dbReference type="Pfam" id="PF01479">
    <property type="entry name" value="S4"/>
    <property type="match status" value="1"/>
</dbReference>
<keyword evidence="3" id="KW-0690">Ribosome biogenesis</keyword>
<dbReference type="GO" id="GO:0006364">
    <property type="term" value="P:rRNA processing"/>
    <property type="evidence" value="ECO:0007669"/>
    <property type="project" value="TreeGrafter"/>
</dbReference>
<evidence type="ECO:0000256" key="6">
    <source>
        <dbReference type="ARBA" id="ARBA00023274"/>
    </source>
</evidence>
<dbReference type="PANTHER" id="PTHR11831:SF1">
    <property type="entry name" value="U3 SMALL NUCLEOLAR RIBONUCLEOPROTEIN PROTEIN IMP3"/>
    <property type="match status" value="1"/>
</dbReference>
<proteinExistence type="inferred from homology"/>
<keyword evidence="4 9" id="KW-0694">RNA-binding</keyword>
<dbReference type="GO" id="GO:0019843">
    <property type="term" value="F:rRNA binding"/>
    <property type="evidence" value="ECO:0007669"/>
    <property type="project" value="InterPro"/>
</dbReference>
<dbReference type="InterPro" id="IPR002942">
    <property type="entry name" value="S4_RNA-bd"/>
</dbReference>
<keyword evidence="5" id="KW-0539">Nucleus</keyword>
<dbReference type="FunFam" id="3.10.290.10:FF:000006">
    <property type="entry name" value="U3 small nucleolar ribonucleoprotein IMP3"/>
    <property type="match status" value="1"/>
</dbReference>
<dbReference type="GO" id="GO:0032040">
    <property type="term" value="C:small-subunit processome"/>
    <property type="evidence" value="ECO:0007669"/>
    <property type="project" value="TreeGrafter"/>
</dbReference>
<accession>A0A1X6NM73</accession>
<dbReference type="SMART" id="SM00363">
    <property type="entry name" value="S4"/>
    <property type="match status" value="1"/>
</dbReference>
<evidence type="ECO:0000313" key="13">
    <source>
        <dbReference type="Proteomes" id="UP000218209"/>
    </source>
</evidence>
<feature type="domain" description="Small ribosomal subunit protein uS4 N-terminal" evidence="11">
    <location>
        <begin position="3"/>
        <end position="106"/>
    </location>
</feature>
<evidence type="ECO:0000256" key="9">
    <source>
        <dbReference type="PROSITE-ProRule" id="PRU00182"/>
    </source>
</evidence>